<feature type="domain" description="Reverse transcriptase" evidence="1">
    <location>
        <begin position="1"/>
        <end position="163"/>
    </location>
</feature>
<accession>A0A6J8C9M4</accession>
<dbReference type="Pfam" id="PF00078">
    <property type="entry name" value="RVT_1"/>
    <property type="match status" value="1"/>
</dbReference>
<dbReference type="InterPro" id="IPR000477">
    <property type="entry name" value="RT_dom"/>
</dbReference>
<dbReference type="Proteomes" id="UP000507470">
    <property type="component" value="Unassembled WGS sequence"/>
</dbReference>
<keyword evidence="3" id="KW-1185">Reference proteome</keyword>
<protein>
    <recommendedName>
        <fullName evidence="1">Reverse transcriptase domain-containing protein</fullName>
    </recommendedName>
</protein>
<evidence type="ECO:0000259" key="1">
    <source>
        <dbReference type="PROSITE" id="PS50878"/>
    </source>
</evidence>
<evidence type="ECO:0000313" key="3">
    <source>
        <dbReference type="Proteomes" id="UP000507470"/>
    </source>
</evidence>
<dbReference type="PANTHER" id="PTHR47027:SF20">
    <property type="entry name" value="REVERSE TRANSCRIPTASE-LIKE PROTEIN WITH RNA-DIRECTED DNA POLYMERASE DOMAIN"/>
    <property type="match status" value="1"/>
</dbReference>
<dbReference type="PROSITE" id="PS50878">
    <property type="entry name" value="RT_POL"/>
    <property type="match status" value="1"/>
</dbReference>
<dbReference type="PANTHER" id="PTHR47027">
    <property type="entry name" value="REVERSE TRANSCRIPTASE DOMAIN-CONTAINING PROTEIN"/>
    <property type="match status" value="1"/>
</dbReference>
<proteinExistence type="predicted"/>
<dbReference type="OrthoDB" id="6140101at2759"/>
<dbReference type="AlphaFoldDB" id="A0A6J8C9M4"/>
<sequence length="163" mass="18722">MTPVISKLYSAFINNRLSTFLDENEVQADEQNGFRRNRLCEDHVFSLSSVIRNNAIVIATFVDLKKAFDFVDRDMLLYKLLLNNIDGKMYNSIKNICSYTTASIRVNQMMSEWFVCNSGVKQGDNCSTTLFSIFINDLVQEMNNLDFGINIDDSKTVYVIVRI</sequence>
<gene>
    <name evidence="2" type="ORF">MCOR_27986</name>
</gene>
<reference evidence="2 3" key="1">
    <citation type="submission" date="2020-06" db="EMBL/GenBank/DDBJ databases">
        <authorList>
            <person name="Li R."/>
            <person name="Bekaert M."/>
        </authorList>
    </citation>
    <scope>NUCLEOTIDE SEQUENCE [LARGE SCALE GENOMIC DNA]</scope>
    <source>
        <strain evidence="3">wild</strain>
    </source>
</reference>
<dbReference type="EMBL" id="CACVKT020005120">
    <property type="protein sequence ID" value="CAC5393098.1"/>
    <property type="molecule type" value="Genomic_DNA"/>
</dbReference>
<evidence type="ECO:0000313" key="2">
    <source>
        <dbReference type="EMBL" id="CAC5393098.1"/>
    </source>
</evidence>
<organism evidence="2 3">
    <name type="scientific">Mytilus coruscus</name>
    <name type="common">Sea mussel</name>
    <dbReference type="NCBI Taxonomy" id="42192"/>
    <lineage>
        <taxon>Eukaryota</taxon>
        <taxon>Metazoa</taxon>
        <taxon>Spiralia</taxon>
        <taxon>Lophotrochozoa</taxon>
        <taxon>Mollusca</taxon>
        <taxon>Bivalvia</taxon>
        <taxon>Autobranchia</taxon>
        <taxon>Pteriomorphia</taxon>
        <taxon>Mytilida</taxon>
        <taxon>Mytiloidea</taxon>
        <taxon>Mytilidae</taxon>
        <taxon>Mytilinae</taxon>
        <taxon>Mytilus</taxon>
    </lineage>
</organism>
<name>A0A6J8C9M4_MYTCO</name>